<comment type="caution">
    <text evidence="9">The sequence shown here is derived from an EMBL/GenBank/DDBJ whole genome shotgun (WGS) entry which is preliminary data.</text>
</comment>
<dbReference type="CDD" id="cd00067">
    <property type="entry name" value="GAL4"/>
    <property type="match status" value="1"/>
</dbReference>
<evidence type="ECO:0000256" key="2">
    <source>
        <dbReference type="ARBA" id="ARBA00022833"/>
    </source>
</evidence>
<proteinExistence type="predicted"/>
<evidence type="ECO:0000259" key="8">
    <source>
        <dbReference type="PROSITE" id="PS50048"/>
    </source>
</evidence>
<keyword evidence="5" id="KW-0804">Transcription</keyword>
<dbReference type="PANTHER" id="PTHR36206:SF16">
    <property type="entry name" value="TRANSCRIPTION FACTOR DOMAIN-CONTAINING PROTEIN-RELATED"/>
    <property type="match status" value="1"/>
</dbReference>
<accession>A0AAD9HV07</accession>
<evidence type="ECO:0000256" key="6">
    <source>
        <dbReference type="ARBA" id="ARBA00023242"/>
    </source>
</evidence>
<evidence type="ECO:0000256" key="3">
    <source>
        <dbReference type="ARBA" id="ARBA00023015"/>
    </source>
</evidence>
<feature type="region of interest" description="Disordered" evidence="7">
    <location>
        <begin position="439"/>
        <end position="464"/>
    </location>
</feature>
<dbReference type="PROSITE" id="PS50048">
    <property type="entry name" value="ZN2_CY6_FUNGAL_2"/>
    <property type="match status" value="1"/>
</dbReference>
<evidence type="ECO:0000313" key="10">
    <source>
        <dbReference type="Proteomes" id="UP001232148"/>
    </source>
</evidence>
<keyword evidence="6" id="KW-0539">Nucleus</keyword>
<dbReference type="GO" id="GO:0003677">
    <property type="term" value="F:DNA binding"/>
    <property type="evidence" value="ECO:0007669"/>
    <property type="project" value="UniProtKB-KW"/>
</dbReference>
<sequence>MSRLGAVKVKTRCITCTIRRVECDGTRPACCRCTSTGWKCDGYIMPPAGGYSSYQRLHVPTQLAPDAELRAVAFYRRDVAPRLAGSIDSYFWTHLVPQISYQEPAAKHASLAISSLYEAFNEDSVRLGERNTFAISQYNKAILHLKTTRSEETVVFVCILFLCIEILRGDWKTAIHHCRHGINILNGIKHKSNFIKDHLEPAFCRVSVFPFFFGSSPKEFPVIDLSCAVPTYPFHSILQAQTTLDWLMLRTIRFKRFWEGYGHGDTAVPEPDAAAMQEKDDIKTSLDTWLTEFRAFRKQRRARKYSLDAKRESVAERLYEVKGLVSQIWIETSFVQEESVYDSHLDKFRSILELAEQAKGILQQTWKNYPRAKFTFEVGFSPPLTLTLIKCRSLNLRVAAMRLMKDMCHEKENMWNRSAVLALAGQLAKFEHGLQTGLDEDPMGVVDDGTLPPEERRVKTSRDERKSALVAGIDGAVTVRKTVAQMIGQQKRPLICVEEERQ</sequence>
<dbReference type="InterPro" id="IPR052360">
    <property type="entry name" value="Transcr_Regulatory_Proteins"/>
</dbReference>
<name>A0AAD9HV07_9PEZI</name>
<keyword evidence="1" id="KW-0479">Metal-binding</keyword>
<keyword evidence="2" id="KW-0862">Zinc</keyword>
<dbReference type="GO" id="GO:0000981">
    <property type="term" value="F:DNA-binding transcription factor activity, RNA polymerase II-specific"/>
    <property type="evidence" value="ECO:0007669"/>
    <property type="project" value="InterPro"/>
</dbReference>
<dbReference type="Proteomes" id="UP001232148">
    <property type="component" value="Unassembled WGS sequence"/>
</dbReference>
<dbReference type="SUPFAM" id="SSF57701">
    <property type="entry name" value="Zn2/Cys6 DNA-binding domain"/>
    <property type="match status" value="1"/>
</dbReference>
<feature type="compositionally biased region" description="Basic and acidic residues" evidence="7">
    <location>
        <begin position="453"/>
        <end position="464"/>
    </location>
</feature>
<dbReference type="PANTHER" id="PTHR36206">
    <property type="entry name" value="ASPERCRYPTIN BIOSYNTHESIS CLUSTER-SPECIFIC TRANSCRIPTION REGULATOR ATNN-RELATED"/>
    <property type="match status" value="1"/>
</dbReference>
<reference evidence="9" key="1">
    <citation type="submission" date="2021-06" db="EMBL/GenBank/DDBJ databases">
        <title>Comparative genomics, transcriptomics and evolutionary studies reveal genomic signatures of adaptation to plant cell wall in hemibiotrophic fungi.</title>
        <authorList>
            <consortium name="DOE Joint Genome Institute"/>
            <person name="Baroncelli R."/>
            <person name="Diaz J.F."/>
            <person name="Benocci T."/>
            <person name="Peng M."/>
            <person name="Battaglia E."/>
            <person name="Haridas S."/>
            <person name="Andreopoulos W."/>
            <person name="Labutti K."/>
            <person name="Pangilinan J."/>
            <person name="Floch G.L."/>
            <person name="Makela M.R."/>
            <person name="Henrissat B."/>
            <person name="Grigoriev I.V."/>
            <person name="Crouch J.A."/>
            <person name="De Vries R.P."/>
            <person name="Sukno S.A."/>
            <person name="Thon M.R."/>
        </authorList>
    </citation>
    <scope>NUCLEOTIDE SEQUENCE</scope>
    <source>
        <strain evidence="9">MAFF235873</strain>
    </source>
</reference>
<protein>
    <submittedName>
        <fullName evidence="9">C6 zinc finger protein</fullName>
    </submittedName>
</protein>
<dbReference type="Pfam" id="PF00172">
    <property type="entry name" value="Zn_clus"/>
    <property type="match status" value="1"/>
</dbReference>
<evidence type="ECO:0000256" key="5">
    <source>
        <dbReference type="ARBA" id="ARBA00023163"/>
    </source>
</evidence>
<evidence type="ECO:0000313" key="9">
    <source>
        <dbReference type="EMBL" id="KAK2035603.1"/>
    </source>
</evidence>
<keyword evidence="10" id="KW-1185">Reference proteome</keyword>
<feature type="domain" description="Zn(2)-C6 fungal-type" evidence="8">
    <location>
        <begin position="12"/>
        <end position="40"/>
    </location>
</feature>
<evidence type="ECO:0000256" key="7">
    <source>
        <dbReference type="SAM" id="MobiDB-lite"/>
    </source>
</evidence>
<dbReference type="EMBL" id="MU842808">
    <property type="protein sequence ID" value="KAK2035603.1"/>
    <property type="molecule type" value="Genomic_DNA"/>
</dbReference>
<organism evidence="9 10">
    <name type="scientific">Colletotrichum zoysiae</name>
    <dbReference type="NCBI Taxonomy" id="1216348"/>
    <lineage>
        <taxon>Eukaryota</taxon>
        <taxon>Fungi</taxon>
        <taxon>Dikarya</taxon>
        <taxon>Ascomycota</taxon>
        <taxon>Pezizomycotina</taxon>
        <taxon>Sordariomycetes</taxon>
        <taxon>Hypocreomycetidae</taxon>
        <taxon>Glomerellales</taxon>
        <taxon>Glomerellaceae</taxon>
        <taxon>Colletotrichum</taxon>
        <taxon>Colletotrichum graminicola species complex</taxon>
    </lineage>
</organism>
<dbReference type="AlphaFoldDB" id="A0AAD9HV07"/>
<keyword evidence="3" id="KW-0805">Transcription regulation</keyword>
<gene>
    <name evidence="9" type="ORF">LX32DRAFT_700485</name>
</gene>
<evidence type="ECO:0000256" key="1">
    <source>
        <dbReference type="ARBA" id="ARBA00022723"/>
    </source>
</evidence>
<dbReference type="GO" id="GO:0008270">
    <property type="term" value="F:zinc ion binding"/>
    <property type="evidence" value="ECO:0007669"/>
    <property type="project" value="InterPro"/>
</dbReference>
<dbReference type="InterPro" id="IPR001138">
    <property type="entry name" value="Zn2Cys6_DnaBD"/>
</dbReference>
<dbReference type="Gene3D" id="4.10.240.10">
    <property type="entry name" value="Zn(2)-C6 fungal-type DNA-binding domain"/>
    <property type="match status" value="1"/>
</dbReference>
<dbReference type="InterPro" id="IPR036864">
    <property type="entry name" value="Zn2-C6_fun-type_DNA-bd_sf"/>
</dbReference>
<evidence type="ECO:0000256" key="4">
    <source>
        <dbReference type="ARBA" id="ARBA00023125"/>
    </source>
</evidence>
<keyword evidence="4" id="KW-0238">DNA-binding</keyword>